<gene>
    <name evidence="3" type="ORF">TAPDE_003964</name>
</gene>
<dbReference type="GO" id="GO:0016410">
    <property type="term" value="F:N-acyltransferase activity"/>
    <property type="evidence" value="ECO:0007669"/>
    <property type="project" value="TreeGrafter"/>
</dbReference>
<reference evidence="3 4" key="1">
    <citation type="journal article" date="2013" name="MBio">
        <title>Genome sequencing of the plant pathogen Taphrina deformans, the causal agent of peach leaf curl.</title>
        <authorList>
            <person name="Cisse O.H."/>
            <person name="Almeida J.M.G.C.F."/>
            <person name="Fonseca A."/>
            <person name="Kumar A.A."/>
            <person name="Salojaervi J."/>
            <person name="Overmyer K."/>
            <person name="Hauser P.M."/>
            <person name="Pagni M."/>
        </authorList>
    </citation>
    <scope>NUCLEOTIDE SEQUENCE [LARGE SCALE GENOMIC DNA]</scope>
    <source>
        <strain evidence="4">PYCC 5710 / ATCC 11124 / CBS 356.35 / IMI 108563 / JCM 9778 / NBRC 8474</strain>
    </source>
</reference>
<keyword evidence="4" id="KW-1185">Reference proteome</keyword>
<organism evidence="3 4">
    <name type="scientific">Taphrina deformans (strain PYCC 5710 / ATCC 11124 / CBS 356.35 / IMI 108563 / JCM 9778 / NBRC 8474)</name>
    <name type="common">Peach leaf curl fungus</name>
    <name type="synonym">Lalaria deformans</name>
    <dbReference type="NCBI Taxonomy" id="1097556"/>
    <lineage>
        <taxon>Eukaryota</taxon>
        <taxon>Fungi</taxon>
        <taxon>Dikarya</taxon>
        <taxon>Ascomycota</taxon>
        <taxon>Taphrinomycotina</taxon>
        <taxon>Taphrinomycetes</taxon>
        <taxon>Taphrinales</taxon>
        <taxon>Taphrinaceae</taxon>
        <taxon>Taphrina</taxon>
    </lineage>
</organism>
<dbReference type="SUPFAM" id="SSF55729">
    <property type="entry name" value="Acyl-CoA N-acyltransferases (Nat)"/>
    <property type="match status" value="1"/>
</dbReference>
<evidence type="ECO:0000256" key="1">
    <source>
        <dbReference type="ARBA" id="ARBA00009893"/>
    </source>
</evidence>
<dbReference type="PANTHER" id="PTHR31438:SF1">
    <property type="entry name" value="LYSINE N-ACYLTRANSFERASE C17G9.06C-RELATED"/>
    <property type="match status" value="1"/>
</dbReference>
<comment type="similarity">
    <text evidence="1">Belongs to the lysine N-acyltransferase MbtK family.</text>
</comment>
<comment type="caution">
    <text evidence="3">The sequence shown here is derived from an EMBL/GenBank/DDBJ whole genome shotgun (WGS) entry which is preliminary data.</text>
</comment>
<dbReference type="InterPro" id="IPR019432">
    <property type="entry name" value="Acyltransferase_MbtK/IucB-like"/>
</dbReference>
<feature type="domain" description="Acyltransferase MbtK/IucB-like conserved" evidence="2">
    <location>
        <begin position="145"/>
        <end position="192"/>
    </location>
</feature>
<dbReference type="VEuPathDB" id="FungiDB:TAPDE_003964"/>
<dbReference type="eggNOG" id="ENOG502RZMI">
    <property type="taxonomic scope" value="Eukaryota"/>
</dbReference>
<dbReference type="GO" id="GO:0019290">
    <property type="term" value="P:siderophore biosynthetic process"/>
    <property type="evidence" value="ECO:0007669"/>
    <property type="project" value="InterPro"/>
</dbReference>
<dbReference type="Proteomes" id="UP000013776">
    <property type="component" value="Unassembled WGS sequence"/>
</dbReference>
<dbReference type="PANTHER" id="PTHR31438">
    <property type="entry name" value="LYSINE N-ACYLTRANSFERASE C17G9.06C-RELATED"/>
    <property type="match status" value="1"/>
</dbReference>
<proteinExistence type="inferred from homology"/>
<name>R4XGX7_TAPDE</name>
<dbReference type="STRING" id="1097556.R4XGX7"/>
<dbReference type="Pfam" id="PF13523">
    <property type="entry name" value="Acetyltransf_8"/>
    <property type="match status" value="1"/>
</dbReference>
<evidence type="ECO:0000313" key="3">
    <source>
        <dbReference type="EMBL" id="CCG83763.1"/>
    </source>
</evidence>
<dbReference type="Gene3D" id="3.40.630.30">
    <property type="match status" value="1"/>
</dbReference>
<dbReference type="SMART" id="SM01006">
    <property type="entry name" value="AlcB"/>
    <property type="match status" value="1"/>
</dbReference>
<protein>
    <recommendedName>
        <fullName evidence="2">Acyltransferase MbtK/IucB-like conserved domain-containing protein</fullName>
    </recommendedName>
</protein>
<evidence type="ECO:0000313" key="4">
    <source>
        <dbReference type="Proteomes" id="UP000013776"/>
    </source>
</evidence>
<sequence length="316" mass="36076">MSSVLKDVSPEYFDDPAAHPITLTFETSDDETLNEVGLCTALTMLFHAISIHGRDSTTKRSGKPRDPLQISYNAPPGTTDLSSICRDYSSRVVDDASGPATYYLYASDFWQRRSYRHPVRPLRPAEGTMIYQRFIPSFMESFSLRVASAEADLDTYASWQDSDRVHAFWGERGTRDHHARYLRRQLADPHVLPVLASFGDTAFAYFELYHAKEDAISLFAGAGDYDRGFHALVGHEAYRGPDRVRVWISSVTHYLFLADDRTQRVMLEPRVDNETFIGYLLKAGYVIEKEFNFPHKRSALVSITREKFFECRGVET</sequence>
<dbReference type="InterPro" id="IPR016181">
    <property type="entry name" value="Acyl_CoA_acyltransferase"/>
</dbReference>
<accession>R4XGX7</accession>
<dbReference type="AlphaFoldDB" id="R4XGX7"/>
<dbReference type="OrthoDB" id="448427at2759"/>
<evidence type="ECO:0000259" key="2">
    <source>
        <dbReference type="SMART" id="SM01006"/>
    </source>
</evidence>
<dbReference type="EMBL" id="CAHR02000175">
    <property type="protein sequence ID" value="CCG83763.1"/>
    <property type="molecule type" value="Genomic_DNA"/>
</dbReference>